<evidence type="ECO:0000256" key="7">
    <source>
        <dbReference type="SAM" id="Phobius"/>
    </source>
</evidence>
<feature type="domain" description="Glycine transporter" evidence="8">
    <location>
        <begin position="113"/>
        <end position="185"/>
    </location>
</feature>
<evidence type="ECO:0000256" key="6">
    <source>
        <dbReference type="ARBA" id="ARBA00023136"/>
    </source>
</evidence>
<keyword evidence="5 7" id="KW-1133">Transmembrane helix</keyword>
<feature type="transmembrane region" description="Helical" evidence="7">
    <location>
        <begin position="24"/>
        <end position="44"/>
    </location>
</feature>
<dbReference type="Pfam" id="PF03458">
    <property type="entry name" value="Gly_transporter"/>
    <property type="match status" value="2"/>
</dbReference>
<feature type="transmembrane region" description="Helical" evidence="7">
    <location>
        <begin position="88"/>
        <end position="105"/>
    </location>
</feature>
<keyword evidence="3" id="KW-1003">Cell membrane</keyword>
<feature type="domain" description="Glycine transporter" evidence="8">
    <location>
        <begin position="28"/>
        <end position="101"/>
    </location>
</feature>
<dbReference type="Proteomes" id="UP000054908">
    <property type="component" value="Unassembled WGS sequence"/>
</dbReference>
<evidence type="ECO:0000256" key="2">
    <source>
        <dbReference type="ARBA" id="ARBA00008193"/>
    </source>
</evidence>
<evidence type="ECO:0000256" key="1">
    <source>
        <dbReference type="ARBA" id="ARBA00004651"/>
    </source>
</evidence>
<sequence>MNYFASQLKNGMITFFEHKAKIMLLHYLFIMGICVEAITGAIAAGRKKMDFFGVVLIASIAALGGGTVRDMLLNTYPLTWVAHPEYLLYTSACAFLTIFIAHSLVKIMKVFLVLDALGLSTFVIIGTQKSLSNGLSPSVAILSGMITGICGGMLRDILCNDIPLVLRKELYAVIALAGALLFIVLDYFHLSNDINIMITLLAIFSTRLLAIFFHVEIPKFDYSASLRKHIRK</sequence>
<reference evidence="9 10" key="1">
    <citation type="submission" date="2015-11" db="EMBL/GenBank/DDBJ databases">
        <title>Genomic analysis of 38 Legionella species identifies large and diverse effector repertoires.</title>
        <authorList>
            <person name="Burstein D."/>
            <person name="Amaro F."/>
            <person name="Zusman T."/>
            <person name="Lifshitz Z."/>
            <person name="Cohen O."/>
            <person name="Gilbert J.A."/>
            <person name="Pupko T."/>
            <person name="Shuman H.A."/>
            <person name="Segal G."/>
        </authorList>
    </citation>
    <scope>NUCLEOTIDE SEQUENCE [LARGE SCALE GENOMIC DNA]</scope>
    <source>
        <strain evidence="9 10">PX-1-G2-E2</strain>
    </source>
</reference>
<name>A0A0W0VZK0_9GAMM</name>
<dbReference type="PANTHER" id="PTHR30506:SF3">
    <property type="entry name" value="UPF0126 INNER MEMBRANE PROTEIN YADS-RELATED"/>
    <property type="match status" value="1"/>
</dbReference>
<dbReference type="STRING" id="466.Lmac_1876"/>
<proteinExistence type="inferred from homology"/>
<dbReference type="PANTHER" id="PTHR30506">
    <property type="entry name" value="INNER MEMBRANE PROTEIN"/>
    <property type="match status" value="1"/>
</dbReference>
<keyword evidence="10" id="KW-1185">Reference proteome</keyword>
<dbReference type="AlphaFoldDB" id="A0A0W0VZK0"/>
<dbReference type="InterPro" id="IPR005115">
    <property type="entry name" value="Gly_transporter"/>
</dbReference>
<gene>
    <name evidence="9" type="ORF">Lmac_1876</name>
</gene>
<feature type="transmembrane region" description="Helical" evidence="7">
    <location>
        <begin position="194"/>
        <end position="215"/>
    </location>
</feature>
<evidence type="ECO:0000256" key="4">
    <source>
        <dbReference type="ARBA" id="ARBA00022692"/>
    </source>
</evidence>
<keyword evidence="6 7" id="KW-0472">Membrane</keyword>
<evidence type="ECO:0000313" key="9">
    <source>
        <dbReference type="EMBL" id="KTD25512.1"/>
    </source>
</evidence>
<dbReference type="PATRIC" id="fig|466.6.peg.1978"/>
<dbReference type="EMBL" id="LNYL01000044">
    <property type="protein sequence ID" value="KTD25512.1"/>
    <property type="molecule type" value="Genomic_DNA"/>
</dbReference>
<comment type="similarity">
    <text evidence="2">Belongs to the UPF0126 family.</text>
</comment>
<organism evidence="9 10">
    <name type="scientific">Legionella maceachernii</name>
    <dbReference type="NCBI Taxonomy" id="466"/>
    <lineage>
        <taxon>Bacteria</taxon>
        <taxon>Pseudomonadati</taxon>
        <taxon>Pseudomonadota</taxon>
        <taxon>Gammaproteobacteria</taxon>
        <taxon>Legionellales</taxon>
        <taxon>Legionellaceae</taxon>
        <taxon>Legionella</taxon>
    </lineage>
</organism>
<evidence type="ECO:0000259" key="8">
    <source>
        <dbReference type="Pfam" id="PF03458"/>
    </source>
</evidence>
<comment type="subcellular location">
    <subcellularLocation>
        <location evidence="1">Cell membrane</location>
        <topology evidence="1">Multi-pass membrane protein</topology>
    </subcellularLocation>
</comment>
<evidence type="ECO:0000256" key="5">
    <source>
        <dbReference type="ARBA" id="ARBA00022989"/>
    </source>
</evidence>
<feature type="transmembrane region" description="Helical" evidence="7">
    <location>
        <begin position="170"/>
        <end position="188"/>
    </location>
</feature>
<feature type="transmembrane region" description="Helical" evidence="7">
    <location>
        <begin position="110"/>
        <end position="127"/>
    </location>
</feature>
<keyword evidence="4 7" id="KW-0812">Transmembrane</keyword>
<feature type="transmembrane region" description="Helical" evidence="7">
    <location>
        <begin position="51"/>
        <end position="68"/>
    </location>
</feature>
<protein>
    <submittedName>
        <fullName evidence="9">Inner membrane protein</fullName>
    </submittedName>
</protein>
<comment type="caution">
    <text evidence="9">The sequence shown here is derived from an EMBL/GenBank/DDBJ whole genome shotgun (WGS) entry which is preliminary data.</text>
</comment>
<feature type="transmembrane region" description="Helical" evidence="7">
    <location>
        <begin position="139"/>
        <end position="158"/>
    </location>
</feature>
<evidence type="ECO:0000313" key="10">
    <source>
        <dbReference type="Proteomes" id="UP000054908"/>
    </source>
</evidence>
<dbReference type="GO" id="GO:0005886">
    <property type="term" value="C:plasma membrane"/>
    <property type="evidence" value="ECO:0007669"/>
    <property type="project" value="UniProtKB-SubCell"/>
</dbReference>
<accession>A0A0W0VZK0</accession>
<evidence type="ECO:0000256" key="3">
    <source>
        <dbReference type="ARBA" id="ARBA00022475"/>
    </source>
</evidence>